<evidence type="ECO:0000256" key="2">
    <source>
        <dbReference type="SAM" id="MobiDB-lite"/>
    </source>
</evidence>
<feature type="region of interest" description="Disordered" evidence="2">
    <location>
        <begin position="1"/>
        <end position="65"/>
    </location>
</feature>
<reference evidence="3" key="1">
    <citation type="journal article" date="2021" name="Mol. Plant Microbe Interact.">
        <title>Telomere to telomere genome assembly of Fusarium musae F31, causal agent of crown rot disease of banana.</title>
        <authorList>
            <person name="Degradi L."/>
            <person name="Tava V."/>
            <person name="Kunova A."/>
            <person name="Cortesi P."/>
            <person name="Saracchi M."/>
            <person name="Pasquali M."/>
        </authorList>
    </citation>
    <scope>NUCLEOTIDE SEQUENCE</scope>
    <source>
        <strain evidence="3">F31</strain>
    </source>
</reference>
<gene>
    <name evidence="3" type="ORF">J7337_013920</name>
</gene>
<dbReference type="GeneID" id="68321776"/>
<sequence length="295" mass="33281">MAPKGKNNINPAKRTAQATREGRSSRHNEEDVSRLPDPGSDSVFEPDSASEPGEESNHEAPTDMGPLSFRTIPCVPCLKRMVKVPLNGRPEPCISRDGKYTACQFCAVKSLGCKSPGDYVHEPLKQWDSRKRSRFVKKFTDSALDVQIAAQAILKNEEVEEDWEGLTEKVREFIDEVGVAKAKQEAHEAKKKYEALREEVDKIWSKLKEIDDWIKEKAKLFLAQDLDDGMFVRFMACAKILEEEDREKFQKMLDRIRGMEEAGDGGTDDGTVDEEEDEEQESFSGGRDDVSMASE</sequence>
<dbReference type="KEGG" id="fmu:J7337_013920"/>
<accession>A0A9P8IA82</accession>
<protein>
    <submittedName>
        <fullName evidence="3">Uncharacterized protein</fullName>
    </submittedName>
</protein>
<keyword evidence="1" id="KW-0175">Coiled coil</keyword>
<feature type="region of interest" description="Disordered" evidence="2">
    <location>
        <begin position="255"/>
        <end position="295"/>
    </location>
</feature>
<feature type="compositionally biased region" description="Acidic residues" evidence="2">
    <location>
        <begin position="261"/>
        <end position="281"/>
    </location>
</feature>
<proteinExistence type="predicted"/>
<evidence type="ECO:0000313" key="3">
    <source>
        <dbReference type="EMBL" id="KAG9494781.1"/>
    </source>
</evidence>
<organism evidence="3 4">
    <name type="scientific">Fusarium musae</name>
    <dbReference type="NCBI Taxonomy" id="1042133"/>
    <lineage>
        <taxon>Eukaryota</taxon>
        <taxon>Fungi</taxon>
        <taxon>Dikarya</taxon>
        <taxon>Ascomycota</taxon>
        <taxon>Pezizomycotina</taxon>
        <taxon>Sordariomycetes</taxon>
        <taxon>Hypocreomycetidae</taxon>
        <taxon>Hypocreales</taxon>
        <taxon>Nectriaceae</taxon>
        <taxon>Fusarium</taxon>
    </lineage>
</organism>
<dbReference type="RefSeq" id="XP_044673781.1">
    <property type="nucleotide sequence ID" value="XM_044831395.1"/>
</dbReference>
<evidence type="ECO:0000313" key="4">
    <source>
        <dbReference type="Proteomes" id="UP000827133"/>
    </source>
</evidence>
<dbReference type="AlphaFoldDB" id="A0A9P8IA82"/>
<dbReference type="EMBL" id="JAHBCI010000012">
    <property type="protein sequence ID" value="KAG9494781.1"/>
    <property type="molecule type" value="Genomic_DNA"/>
</dbReference>
<feature type="compositionally biased region" description="Basic and acidic residues" evidence="2">
    <location>
        <begin position="20"/>
        <end position="34"/>
    </location>
</feature>
<name>A0A9P8IA82_9HYPO</name>
<feature type="compositionally biased region" description="Basic and acidic residues" evidence="2">
    <location>
        <begin position="286"/>
        <end position="295"/>
    </location>
</feature>
<keyword evidence="4" id="KW-1185">Reference proteome</keyword>
<comment type="caution">
    <text evidence="3">The sequence shown here is derived from an EMBL/GenBank/DDBJ whole genome shotgun (WGS) entry which is preliminary data.</text>
</comment>
<feature type="coiled-coil region" evidence="1">
    <location>
        <begin position="156"/>
        <end position="199"/>
    </location>
</feature>
<evidence type="ECO:0000256" key="1">
    <source>
        <dbReference type="SAM" id="Coils"/>
    </source>
</evidence>
<dbReference type="Proteomes" id="UP000827133">
    <property type="component" value="Unassembled WGS sequence"/>
</dbReference>